<reference evidence="1 2" key="1">
    <citation type="submission" date="2019-06" db="EMBL/GenBank/DDBJ databases">
        <title>Genome Sequence of the Brown Rot Fungal Pathogen Monilinia fructicola.</title>
        <authorList>
            <person name="De Miccolis Angelini R.M."/>
            <person name="Landi L."/>
            <person name="Abate D."/>
            <person name="Pollastro S."/>
            <person name="Romanazzi G."/>
            <person name="Faretra F."/>
        </authorList>
    </citation>
    <scope>NUCLEOTIDE SEQUENCE [LARGE SCALE GENOMIC DNA]</scope>
    <source>
        <strain evidence="1 2">Mfrc123</strain>
    </source>
</reference>
<keyword evidence="2" id="KW-1185">Reference proteome</keyword>
<proteinExistence type="predicted"/>
<evidence type="ECO:0000313" key="2">
    <source>
        <dbReference type="Proteomes" id="UP000322873"/>
    </source>
</evidence>
<accession>A0A5M9JH22</accession>
<protein>
    <submittedName>
        <fullName evidence="1">Uncharacterized protein</fullName>
    </submittedName>
</protein>
<organism evidence="1 2">
    <name type="scientific">Monilinia fructicola</name>
    <name type="common">Brown rot fungus</name>
    <name type="synonym">Ciboria fructicola</name>
    <dbReference type="NCBI Taxonomy" id="38448"/>
    <lineage>
        <taxon>Eukaryota</taxon>
        <taxon>Fungi</taxon>
        <taxon>Dikarya</taxon>
        <taxon>Ascomycota</taxon>
        <taxon>Pezizomycotina</taxon>
        <taxon>Leotiomycetes</taxon>
        <taxon>Helotiales</taxon>
        <taxon>Sclerotiniaceae</taxon>
        <taxon>Monilinia</taxon>
    </lineage>
</organism>
<dbReference type="EMBL" id="VICG01000009">
    <property type="protein sequence ID" value="KAA8568714.1"/>
    <property type="molecule type" value="Genomic_DNA"/>
</dbReference>
<evidence type="ECO:0000313" key="1">
    <source>
        <dbReference type="EMBL" id="KAA8568714.1"/>
    </source>
</evidence>
<gene>
    <name evidence="1" type="ORF">EYC84_007713</name>
</gene>
<sequence>MIIKIIPSSPSQHDRPLAPIEEPYQIKTKSRQTQIEKLWSEPTTRLAYRTRKVVMCQSRLSGESEIGKLSFQQCQVWR</sequence>
<comment type="caution">
    <text evidence="1">The sequence shown here is derived from an EMBL/GenBank/DDBJ whole genome shotgun (WGS) entry which is preliminary data.</text>
</comment>
<dbReference type="AlphaFoldDB" id="A0A5M9JH22"/>
<name>A0A5M9JH22_MONFR</name>
<dbReference type="Proteomes" id="UP000322873">
    <property type="component" value="Unassembled WGS sequence"/>
</dbReference>